<name>A0A5C5UDV3_9CORY</name>
<evidence type="ECO:0000256" key="4">
    <source>
        <dbReference type="ARBA" id="ARBA00022989"/>
    </source>
</evidence>
<dbReference type="Proteomes" id="UP000320791">
    <property type="component" value="Unassembled WGS sequence"/>
</dbReference>
<reference evidence="8 9" key="1">
    <citation type="submission" date="2019-08" db="EMBL/GenBank/DDBJ databases">
        <authorList>
            <person name="Lei W."/>
        </authorList>
    </citation>
    <scope>NUCLEOTIDE SEQUENCE [LARGE SCALE GENOMIC DNA]</scope>
    <source>
        <strain evidence="8 9">CCUG 58627</strain>
    </source>
</reference>
<proteinExistence type="inferred from homology"/>
<dbReference type="PANTHER" id="PTHR38459">
    <property type="entry name" value="PROPHAGE BACTOPRENOL-LINKED GLUCOSE TRANSLOCASE HOMOLOG"/>
    <property type="match status" value="1"/>
</dbReference>
<gene>
    <name evidence="8" type="ORF">FRX94_08735</name>
</gene>
<dbReference type="GO" id="GO:0000271">
    <property type="term" value="P:polysaccharide biosynthetic process"/>
    <property type="evidence" value="ECO:0007669"/>
    <property type="project" value="InterPro"/>
</dbReference>
<comment type="subcellular location">
    <subcellularLocation>
        <location evidence="1">Membrane</location>
        <topology evidence="1">Multi-pass membrane protein</topology>
    </subcellularLocation>
</comment>
<dbReference type="InterPro" id="IPR051401">
    <property type="entry name" value="GtrA_CellWall_Glycosyl"/>
</dbReference>
<evidence type="ECO:0000259" key="7">
    <source>
        <dbReference type="Pfam" id="PF04138"/>
    </source>
</evidence>
<keyword evidence="5 6" id="KW-0472">Membrane</keyword>
<organism evidence="8 9">
    <name type="scientific">Corynebacterium canis</name>
    <dbReference type="NCBI Taxonomy" id="679663"/>
    <lineage>
        <taxon>Bacteria</taxon>
        <taxon>Bacillati</taxon>
        <taxon>Actinomycetota</taxon>
        <taxon>Actinomycetes</taxon>
        <taxon>Mycobacteriales</taxon>
        <taxon>Corynebacteriaceae</taxon>
        <taxon>Corynebacterium</taxon>
    </lineage>
</organism>
<feature type="transmembrane region" description="Helical" evidence="6">
    <location>
        <begin position="129"/>
        <end position="145"/>
    </location>
</feature>
<dbReference type="EMBL" id="VOHM01000019">
    <property type="protein sequence ID" value="TWT24139.1"/>
    <property type="molecule type" value="Genomic_DNA"/>
</dbReference>
<keyword evidence="3 6" id="KW-0812">Transmembrane</keyword>
<comment type="similarity">
    <text evidence="2">Belongs to the GtrA family.</text>
</comment>
<evidence type="ECO:0000256" key="1">
    <source>
        <dbReference type="ARBA" id="ARBA00004141"/>
    </source>
</evidence>
<evidence type="ECO:0000256" key="2">
    <source>
        <dbReference type="ARBA" id="ARBA00009399"/>
    </source>
</evidence>
<dbReference type="AlphaFoldDB" id="A0A5C5UDV3"/>
<evidence type="ECO:0000313" key="8">
    <source>
        <dbReference type="EMBL" id="TWT24139.1"/>
    </source>
</evidence>
<feature type="domain" description="GtrA/DPMS transmembrane" evidence="7">
    <location>
        <begin position="72"/>
        <end position="191"/>
    </location>
</feature>
<keyword evidence="4 6" id="KW-1133">Transmembrane helix</keyword>
<feature type="transmembrane region" description="Helical" evidence="6">
    <location>
        <begin position="73"/>
        <end position="94"/>
    </location>
</feature>
<feature type="transmembrane region" description="Helical" evidence="6">
    <location>
        <begin position="100"/>
        <end position="117"/>
    </location>
</feature>
<evidence type="ECO:0000256" key="3">
    <source>
        <dbReference type="ARBA" id="ARBA00022692"/>
    </source>
</evidence>
<evidence type="ECO:0000256" key="6">
    <source>
        <dbReference type="SAM" id="Phobius"/>
    </source>
</evidence>
<evidence type="ECO:0000313" key="9">
    <source>
        <dbReference type="Proteomes" id="UP000320791"/>
    </source>
</evidence>
<keyword evidence="9" id="KW-1185">Reference proteome</keyword>
<dbReference type="Pfam" id="PF04138">
    <property type="entry name" value="GtrA_DPMS_TM"/>
    <property type="match status" value="1"/>
</dbReference>
<dbReference type="OrthoDB" id="3828151at2"/>
<evidence type="ECO:0000256" key="5">
    <source>
        <dbReference type="ARBA" id="ARBA00023136"/>
    </source>
</evidence>
<protein>
    <submittedName>
        <fullName evidence="8">GtrA family protein</fullName>
    </submittedName>
</protein>
<accession>A0A5C5UDV3</accession>
<feature type="transmembrane region" description="Helical" evidence="6">
    <location>
        <begin position="165"/>
        <end position="185"/>
    </location>
</feature>
<dbReference type="PANTHER" id="PTHR38459:SF6">
    <property type="entry name" value="ARABINOGALACTAN BIOSYNTHESIS RECRUITING PROTEIN RV3789"/>
    <property type="match status" value="1"/>
</dbReference>
<sequence>MASAPCVPPRCGNCSASSAVPWSNAWIVIATCCARHPALRNAAKRVAFPNVTEVSTSTDTPQDLGARTQAIRFIVSGGIAAVVDLGLSYLFQIILGFGPGVSRTVGFIFGTLTAYMINRRWTFQAEASSKRFLAVVVLYSITYGVNVGGHKLLFYLLDGVLSEKLAFLFAFLISQGTATVINFLVQRMVIFKR</sequence>
<comment type="caution">
    <text evidence="8">The sequence shown here is derived from an EMBL/GenBank/DDBJ whole genome shotgun (WGS) entry which is preliminary data.</text>
</comment>
<dbReference type="InterPro" id="IPR007267">
    <property type="entry name" value="GtrA_DPMS_TM"/>
</dbReference>
<dbReference type="GO" id="GO:0005886">
    <property type="term" value="C:plasma membrane"/>
    <property type="evidence" value="ECO:0007669"/>
    <property type="project" value="TreeGrafter"/>
</dbReference>